<sequence>MQDADYRRLVEDSPLATLLVHPTAGGWRTTWANTAAVELLAHPELEQPAGVALSDLLHPDDLAGAVAVLDRGLTGDRAAFEWRFVRPDGTTVTVEVLMGPAGPLAAGDGTLGLACWDVSRHVARTRDLAHRATHDPLTGLPDRGLLEDRWVRARSRARRTGSVPVVAFCDVDGLKDLNDAHGHLVGDAALVRIAERLSGASRAEDTVARFGGDEFVVLAESAPDVEPQALAQRLREAVADVPVELPDGSTLRVSCSVGLVVDDPAASPAEVLARADRHMYEDKRRRRS</sequence>
<dbReference type="CDD" id="cd00130">
    <property type="entry name" value="PAS"/>
    <property type="match status" value="1"/>
</dbReference>
<dbReference type="SUPFAM" id="SSF55785">
    <property type="entry name" value="PYP-like sensor domain (PAS domain)"/>
    <property type="match status" value="1"/>
</dbReference>
<dbReference type="Proteomes" id="UP000533269">
    <property type="component" value="Unassembled WGS sequence"/>
</dbReference>
<dbReference type="AlphaFoldDB" id="A0A7W4TNQ0"/>
<dbReference type="SUPFAM" id="SSF55073">
    <property type="entry name" value="Nucleotide cyclase"/>
    <property type="match status" value="1"/>
</dbReference>
<dbReference type="EMBL" id="JACHVY010000002">
    <property type="protein sequence ID" value="MBB2902110.1"/>
    <property type="molecule type" value="Genomic_DNA"/>
</dbReference>
<dbReference type="GO" id="GO:0052621">
    <property type="term" value="F:diguanylate cyclase activity"/>
    <property type="evidence" value="ECO:0007669"/>
    <property type="project" value="TreeGrafter"/>
</dbReference>
<feature type="domain" description="PAS" evidence="1">
    <location>
        <begin position="2"/>
        <end position="76"/>
    </location>
</feature>
<protein>
    <submittedName>
        <fullName evidence="3">Diguanylate cyclase (GGDEF)-like protein</fullName>
    </submittedName>
</protein>
<feature type="domain" description="GGDEF" evidence="2">
    <location>
        <begin position="162"/>
        <end position="288"/>
    </location>
</feature>
<dbReference type="RefSeq" id="WP_183391975.1">
    <property type="nucleotide sequence ID" value="NZ_JACHVY010000002.1"/>
</dbReference>
<evidence type="ECO:0000313" key="3">
    <source>
        <dbReference type="EMBL" id="MBB2902110.1"/>
    </source>
</evidence>
<accession>A0A7W4TNQ0</accession>
<proteinExistence type="predicted"/>
<dbReference type="PROSITE" id="PS50887">
    <property type="entry name" value="GGDEF"/>
    <property type="match status" value="1"/>
</dbReference>
<dbReference type="GO" id="GO:1902201">
    <property type="term" value="P:negative regulation of bacterial-type flagellum-dependent cell motility"/>
    <property type="evidence" value="ECO:0007669"/>
    <property type="project" value="TreeGrafter"/>
</dbReference>
<dbReference type="InterPro" id="IPR043128">
    <property type="entry name" value="Rev_trsase/Diguanyl_cyclase"/>
</dbReference>
<evidence type="ECO:0000313" key="4">
    <source>
        <dbReference type="Proteomes" id="UP000533269"/>
    </source>
</evidence>
<dbReference type="InterPro" id="IPR029787">
    <property type="entry name" value="Nucleotide_cyclase"/>
</dbReference>
<reference evidence="3 4" key="2">
    <citation type="submission" date="2020-08" db="EMBL/GenBank/DDBJ databases">
        <authorList>
            <person name="Partida-Martinez L."/>
            <person name="Huntemann M."/>
            <person name="Clum A."/>
            <person name="Wang J."/>
            <person name="Palaniappan K."/>
            <person name="Ritter S."/>
            <person name="Chen I.-M."/>
            <person name="Stamatis D."/>
            <person name="Reddy T."/>
            <person name="O'Malley R."/>
            <person name="Daum C."/>
            <person name="Shapiro N."/>
            <person name="Ivanova N."/>
            <person name="Kyrpides N."/>
            <person name="Woyke T."/>
        </authorList>
    </citation>
    <scope>NUCLEOTIDE SEQUENCE [LARGE SCALE GENOMIC DNA]</scope>
    <source>
        <strain evidence="3 4">AS2.23</strain>
    </source>
</reference>
<comment type="caution">
    <text evidence="3">The sequence shown here is derived from an EMBL/GenBank/DDBJ whole genome shotgun (WGS) entry which is preliminary data.</text>
</comment>
<dbReference type="Pfam" id="PF13188">
    <property type="entry name" value="PAS_8"/>
    <property type="match status" value="1"/>
</dbReference>
<dbReference type="PANTHER" id="PTHR45138:SF24">
    <property type="entry name" value="DIGUANYLATE CYCLASE DGCC-RELATED"/>
    <property type="match status" value="1"/>
</dbReference>
<dbReference type="NCBIfam" id="TIGR00254">
    <property type="entry name" value="GGDEF"/>
    <property type="match status" value="1"/>
</dbReference>
<dbReference type="InterPro" id="IPR000160">
    <property type="entry name" value="GGDEF_dom"/>
</dbReference>
<name>A0A7W4TNQ0_KINRA</name>
<dbReference type="PANTHER" id="PTHR45138">
    <property type="entry name" value="REGULATORY COMPONENTS OF SENSORY TRANSDUCTION SYSTEM"/>
    <property type="match status" value="1"/>
</dbReference>
<dbReference type="InterPro" id="IPR000014">
    <property type="entry name" value="PAS"/>
</dbReference>
<dbReference type="InterPro" id="IPR035965">
    <property type="entry name" value="PAS-like_dom_sf"/>
</dbReference>
<organism evidence="3 4">
    <name type="scientific">Kineococcus radiotolerans</name>
    <dbReference type="NCBI Taxonomy" id="131568"/>
    <lineage>
        <taxon>Bacteria</taxon>
        <taxon>Bacillati</taxon>
        <taxon>Actinomycetota</taxon>
        <taxon>Actinomycetes</taxon>
        <taxon>Kineosporiales</taxon>
        <taxon>Kineosporiaceae</taxon>
        <taxon>Kineococcus</taxon>
    </lineage>
</organism>
<dbReference type="Pfam" id="PF00990">
    <property type="entry name" value="GGDEF"/>
    <property type="match status" value="1"/>
</dbReference>
<dbReference type="SMART" id="SM00267">
    <property type="entry name" value="GGDEF"/>
    <property type="match status" value="1"/>
</dbReference>
<evidence type="ECO:0000259" key="2">
    <source>
        <dbReference type="PROSITE" id="PS50887"/>
    </source>
</evidence>
<dbReference type="PROSITE" id="PS50112">
    <property type="entry name" value="PAS"/>
    <property type="match status" value="1"/>
</dbReference>
<evidence type="ECO:0000259" key="1">
    <source>
        <dbReference type="PROSITE" id="PS50112"/>
    </source>
</evidence>
<dbReference type="InterPro" id="IPR050469">
    <property type="entry name" value="Diguanylate_Cyclase"/>
</dbReference>
<dbReference type="Gene3D" id="3.30.450.20">
    <property type="entry name" value="PAS domain"/>
    <property type="match status" value="1"/>
</dbReference>
<dbReference type="Gene3D" id="3.30.70.270">
    <property type="match status" value="1"/>
</dbReference>
<gene>
    <name evidence="3" type="ORF">FHR75_002925</name>
</gene>
<dbReference type="CDD" id="cd01949">
    <property type="entry name" value="GGDEF"/>
    <property type="match status" value="1"/>
</dbReference>
<reference evidence="3 4" key="1">
    <citation type="submission" date="2020-08" db="EMBL/GenBank/DDBJ databases">
        <title>The Agave Microbiome: Exploring the role of microbial communities in plant adaptations to desert environments.</title>
        <authorList>
            <person name="Partida-Martinez L.P."/>
        </authorList>
    </citation>
    <scope>NUCLEOTIDE SEQUENCE [LARGE SCALE GENOMIC DNA]</scope>
    <source>
        <strain evidence="3 4">AS2.23</strain>
    </source>
</reference>
<dbReference type="GO" id="GO:0005886">
    <property type="term" value="C:plasma membrane"/>
    <property type="evidence" value="ECO:0007669"/>
    <property type="project" value="TreeGrafter"/>
</dbReference>
<dbReference type="GO" id="GO:0043709">
    <property type="term" value="P:cell adhesion involved in single-species biofilm formation"/>
    <property type="evidence" value="ECO:0007669"/>
    <property type="project" value="TreeGrafter"/>
</dbReference>